<evidence type="ECO:0000313" key="3">
    <source>
        <dbReference type="EMBL" id="KIZ33632.1"/>
    </source>
</evidence>
<accession>A0A0D7E1U4</accession>
<name>A0A0D7E1U4_STUST</name>
<proteinExistence type="predicted"/>
<protein>
    <submittedName>
        <fullName evidence="3">Uncharacterized protein</fullName>
    </submittedName>
</protein>
<dbReference type="EMBL" id="JXXD01000234">
    <property type="protein sequence ID" value="KIZ33632.1"/>
    <property type="molecule type" value="Genomic_DNA"/>
</dbReference>
<evidence type="ECO:0000313" key="4">
    <source>
        <dbReference type="Proteomes" id="UP000032439"/>
    </source>
</evidence>
<evidence type="ECO:0000259" key="1">
    <source>
        <dbReference type="Pfam" id="PF10979"/>
    </source>
</evidence>
<dbReference type="InterPro" id="IPR024498">
    <property type="entry name" value="DUF2786"/>
</dbReference>
<dbReference type="PATRIC" id="fig|316.110.peg.2274"/>
<dbReference type="Pfam" id="PF23771">
    <property type="entry name" value="DUF7168"/>
    <property type="match status" value="1"/>
</dbReference>
<dbReference type="Pfam" id="PF10979">
    <property type="entry name" value="DUF2786"/>
    <property type="match status" value="1"/>
</dbReference>
<organism evidence="3 4">
    <name type="scientific">Stutzerimonas stutzeri</name>
    <name type="common">Pseudomonas stutzeri</name>
    <dbReference type="NCBI Taxonomy" id="316"/>
    <lineage>
        <taxon>Bacteria</taxon>
        <taxon>Pseudomonadati</taxon>
        <taxon>Pseudomonadota</taxon>
        <taxon>Gammaproteobacteria</taxon>
        <taxon>Pseudomonadales</taxon>
        <taxon>Pseudomonadaceae</taxon>
        <taxon>Stutzerimonas</taxon>
    </lineage>
</organism>
<feature type="domain" description="DUF2786" evidence="1">
    <location>
        <begin position="12"/>
        <end position="48"/>
    </location>
</feature>
<reference evidence="3 4" key="1">
    <citation type="submission" date="2014-11" db="EMBL/GenBank/DDBJ databases">
        <title>Genomics and ecophysiology of heterotrophic nitrogen fixing bacteria isolated from estuarine surface water.</title>
        <authorList>
            <person name="Bentzon-Tilia M."/>
            <person name="Severin I."/>
            <person name="Hansen L.H."/>
            <person name="Riemann L."/>
        </authorList>
    </citation>
    <scope>NUCLEOTIDE SEQUENCE [LARGE SCALE GENOMIC DNA]</scope>
    <source>
        <strain evidence="3 4">BAL361</strain>
    </source>
</reference>
<feature type="domain" description="DUF7168" evidence="2">
    <location>
        <begin position="66"/>
        <end position="195"/>
    </location>
</feature>
<evidence type="ECO:0000259" key="2">
    <source>
        <dbReference type="Pfam" id="PF23771"/>
    </source>
</evidence>
<dbReference type="InterPro" id="IPR055592">
    <property type="entry name" value="DUF7168"/>
</dbReference>
<dbReference type="PIRSF" id="PIRSF028111">
    <property type="entry name" value="UCP028111"/>
    <property type="match status" value="1"/>
</dbReference>
<dbReference type="RefSeq" id="WP_044316131.1">
    <property type="nucleotide sequence ID" value="NZ_JAAMQZ010000051.1"/>
</dbReference>
<comment type="caution">
    <text evidence="3">The sequence shown here is derived from an EMBL/GenBank/DDBJ whole genome shotgun (WGS) entry which is preliminary data.</text>
</comment>
<dbReference type="InterPro" id="IPR016868">
    <property type="entry name" value="Phage_B3_Orf5"/>
</dbReference>
<dbReference type="Proteomes" id="UP000032439">
    <property type="component" value="Unassembled WGS sequence"/>
</dbReference>
<sequence length="237" mass="26131">MSSELDPEKRKRALDKIKKCFALAKSSNAHEADAAMRQAQKLMDKFKFELGDVHASRAEEFTLKVGKGKSMPARWVRMLAATVAKAFGCINLYGYGRSGQTLTFIGDTGTAEMAAYAYEVLARQLTDSRRNYLSGLQFASPSNKRRAGDLYAESWITSVARRVEEFAGVSEEVERAISAYMSKHHPDVPVGKMKRRKVSPQEYGAYQQGLEDGAGVSLHTPMGHDQMAQIAQQANGG</sequence>
<dbReference type="AlphaFoldDB" id="A0A0D7E1U4"/>
<gene>
    <name evidence="3" type="ORF">LO50_19930</name>
</gene>